<evidence type="ECO:0000313" key="1">
    <source>
        <dbReference type="EMBL" id="WZL70230.1"/>
    </source>
</evidence>
<protein>
    <submittedName>
        <fullName evidence="1">Flagellar FlbD family protein</fullName>
    </submittedName>
</protein>
<accession>A0ABZ2Y5M8</accession>
<keyword evidence="2" id="KW-1185">Reference proteome</keyword>
<dbReference type="PANTHER" id="PTHR39185:SF1">
    <property type="entry name" value="SWARMING MOTILITY PROTEIN SWRD"/>
    <property type="match status" value="1"/>
</dbReference>
<dbReference type="Pfam" id="PF06289">
    <property type="entry name" value="FlbD"/>
    <property type="match status" value="1"/>
</dbReference>
<dbReference type="InterPro" id="IPR009384">
    <property type="entry name" value="SwrD-like"/>
</dbReference>
<keyword evidence="1" id="KW-0969">Cilium</keyword>
<proteinExistence type="predicted"/>
<dbReference type="PANTHER" id="PTHR39185">
    <property type="entry name" value="SWARMING MOTILITY PROTEIN SWRD"/>
    <property type="match status" value="1"/>
</dbReference>
<dbReference type="Proteomes" id="UP001486565">
    <property type="component" value="Chromosome"/>
</dbReference>
<name>A0ABZ2Y5M8_9FIRM</name>
<dbReference type="EMBL" id="CP121687">
    <property type="protein sequence ID" value="WZL70230.1"/>
    <property type="molecule type" value="Genomic_DNA"/>
</dbReference>
<organism evidence="1 2">
    <name type="scientific">Defluviitalea saccharophila</name>
    <dbReference type="NCBI Taxonomy" id="879970"/>
    <lineage>
        <taxon>Bacteria</taxon>
        <taxon>Bacillati</taxon>
        <taxon>Bacillota</taxon>
        <taxon>Clostridia</taxon>
        <taxon>Lachnospirales</taxon>
        <taxon>Defluviitaleaceae</taxon>
        <taxon>Defluviitalea</taxon>
    </lineage>
</organism>
<reference evidence="1 2" key="1">
    <citation type="submission" date="2023-03" db="EMBL/GenBank/DDBJ databases">
        <title>Novel Species.</title>
        <authorList>
            <person name="Ma S."/>
        </authorList>
    </citation>
    <scope>NUCLEOTIDE SEQUENCE [LARGE SCALE GENOMIC DNA]</scope>
    <source>
        <strain evidence="1 2">LIND6LT2</strain>
    </source>
</reference>
<keyword evidence="1" id="KW-0966">Cell projection</keyword>
<keyword evidence="1" id="KW-0282">Flagellum</keyword>
<gene>
    <name evidence="1" type="ORF">QBE51_01485</name>
</gene>
<sequence>MIKVTRLNDTQIVINAELIEFVEETPDTVITMTTGRKIVVKETVDEVIDIVIQYKQKIYSRIDHLAE</sequence>
<evidence type="ECO:0000313" key="2">
    <source>
        <dbReference type="Proteomes" id="UP001486565"/>
    </source>
</evidence>